<feature type="transmembrane region" description="Helical" evidence="1">
    <location>
        <begin position="56"/>
        <end position="77"/>
    </location>
</feature>
<name>A0ABV2JLG1_9STRE</name>
<keyword evidence="1" id="KW-0472">Membrane</keyword>
<evidence type="ECO:0000313" key="2">
    <source>
        <dbReference type="EMBL" id="MET3643713.1"/>
    </source>
</evidence>
<gene>
    <name evidence="2" type="ORF">ABID27_000330</name>
</gene>
<comment type="caution">
    <text evidence="2">The sequence shown here is derived from an EMBL/GenBank/DDBJ whole genome shotgun (WGS) entry which is preliminary data.</text>
</comment>
<dbReference type="Proteomes" id="UP001549055">
    <property type="component" value="Unassembled WGS sequence"/>
</dbReference>
<protein>
    <recommendedName>
        <fullName evidence="4">Transposase</fullName>
    </recommendedName>
</protein>
<proteinExistence type="predicted"/>
<evidence type="ECO:0000313" key="3">
    <source>
        <dbReference type="Proteomes" id="UP001549055"/>
    </source>
</evidence>
<evidence type="ECO:0008006" key="4">
    <source>
        <dbReference type="Google" id="ProtNLM"/>
    </source>
</evidence>
<reference evidence="2 3" key="1">
    <citation type="submission" date="2024-06" db="EMBL/GenBank/DDBJ databases">
        <title>Genomic Encyclopedia of Type Strains, Phase IV (KMG-IV): sequencing the most valuable type-strain genomes for metagenomic binning, comparative biology and taxonomic classification.</title>
        <authorList>
            <person name="Goeker M."/>
        </authorList>
    </citation>
    <scope>NUCLEOTIDE SEQUENCE [LARGE SCALE GENOMIC DNA]</scope>
    <source>
        <strain evidence="2 3">DSM 15349</strain>
    </source>
</reference>
<keyword evidence="1" id="KW-0812">Transmembrane</keyword>
<sequence>MKKLKLNSLYQKASFKPHARGKNEDPIPNHLARHFHQQRPLEAIVTDLTYVRIGSVGLMFVSLLISLIAKSLAHLLVGTRQHML</sequence>
<accession>A0ABV2JLG1</accession>
<keyword evidence="1" id="KW-1133">Transmembrane helix</keyword>
<dbReference type="EMBL" id="JBEPMK010000001">
    <property type="protein sequence ID" value="MET3643713.1"/>
    <property type="molecule type" value="Genomic_DNA"/>
</dbReference>
<organism evidence="2 3">
    <name type="scientific">Streptococcus gallinaceus</name>
    <dbReference type="NCBI Taxonomy" id="165758"/>
    <lineage>
        <taxon>Bacteria</taxon>
        <taxon>Bacillati</taxon>
        <taxon>Bacillota</taxon>
        <taxon>Bacilli</taxon>
        <taxon>Lactobacillales</taxon>
        <taxon>Streptococcaceae</taxon>
        <taxon>Streptococcus</taxon>
    </lineage>
</organism>
<evidence type="ECO:0000256" key="1">
    <source>
        <dbReference type="SAM" id="Phobius"/>
    </source>
</evidence>
<keyword evidence="3" id="KW-1185">Reference proteome</keyword>